<evidence type="ECO:0000313" key="2">
    <source>
        <dbReference type="Proteomes" id="UP001519460"/>
    </source>
</evidence>
<dbReference type="Proteomes" id="UP001519460">
    <property type="component" value="Unassembled WGS sequence"/>
</dbReference>
<organism evidence="1 2">
    <name type="scientific">Batillaria attramentaria</name>
    <dbReference type="NCBI Taxonomy" id="370345"/>
    <lineage>
        <taxon>Eukaryota</taxon>
        <taxon>Metazoa</taxon>
        <taxon>Spiralia</taxon>
        <taxon>Lophotrochozoa</taxon>
        <taxon>Mollusca</taxon>
        <taxon>Gastropoda</taxon>
        <taxon>Caenogastropoda</taxon>
        <taxon>Sorbeoconcha</taxon>
        <taxon>Cerithioidea</taxon>
        <taxon>Batillariidae</taxon>
        <taxon>Batillaria</taxon>
    </lineage>
</organism>
<protein>
    <submittedName>
        <fullName evidence="1">Uncharacterized protein</fullName>
    </submittedName>
</protein>
<evidence type="ECO:0000313" key="1">
    <source>
        <dbReference type="EMBL" id="KAK7459711.1"/>
    </source>
</evidence>
<name>A0ABD0J486_9CAEN</name>
<dbReference type="EMBL" id="JACVVK020000656">
    <property type="protein sequence ID" value="KAK7459711.1"/>
    <property type="molecule type" value="Genomic_DNA"/>
</dbReference>
<comment type="caution">
    <text evidence="1">The sequence shown here is derived from an EMBL/GenBank/DDBJ whole genome shotgun (WGS) entry which is preliminary data.</text>
</comment>
<accession>A0ABD0J486</accession>
<keyword evidence="2" id="KW-1185">Reference proteome</keyword>
<dbReference type="AlphaFoldDB" id="A0ABD0J486"/>
<proteinExistence type="predicted"/>
<reference evidence="1 2" key="1">
    <citation type="journal article" date="2023" name="Sci. Data">
        <title>Genome assembly of the Korean intertidal mud-creeper Batillaria attramentaria.</title>
        <authorList>
            <person name="Patra A.K."/>
            <person name="Ho P.T."/>
            <person name="Jun S."/>
            <person name="Lee S.J."/>
            <person name="Kim Y."/>
            <person name="Won Y.J."/>
        </authorList>
    </citation>
    <scope>NUCLEOTIDE SEQUENCE [LARGE SCALE GENOMIC DNA]</scope>
    <source>
        <strain evidence="1">Wonlab-2016</strain>
    </source>
</reference>
<gene>
    <name evidence="1" type="ORF">BaRGS_00038983</name>
</gene>
<sequence length="123" mass="14118">MLTVSPETKRRYYPPDKRVLIKQTSCSPFYLLFRLPPFHLNSLIPEVFVRKRGSVYFRSIQPTFTICASLANVLKADCIQTVCPLLPHFWPQNCITLVPFMVGFHVPVPCGNKVKWAITYSGE</sequence>